<evidence type="ECO:0000313" key="2">
    <source>
        <dbReference type="EMBL" id="KAJ4249768.1"/>
    </source>
</evidence>
<dbReference type="AlphaFoldDB" id="A0A9W8V9V7"/>
<evidence type="ECO:0000313" key="3">
    <source>
        <dbReference type="Proteomes" id="UP001152049"/>
    </source>
</evidence>
<dbReference type="Proteomes" id="UP001152049">
    <property type="component" value="Unassembled WGS sequence"/>
</dbReference>
<protein>
    <submittedName>
        <fullName evidence="2">Uncharacterized protein</fullName>
    </submittedName>
</protein>
<name>A0A9W8V9V7_9HYPO</name>
<dbReference type="InterPro" id="IPR002213">
    <property type="entry name" value="UDP_glucos_trans"/>
</dbReference>
<dbReference type="EMBL" id="JAOQAZ010000032">
    <property type="protein sequence ID" value="KAJ4249768.1"/>
    <property type="molecule type" value="Genomic_DNA"/>
</dbReference>
<gene>
    <name evidence="2" type="ORF">NW762_012110</name>
</gene>
<accession>A0A9W8V9V7</accession>
<proteinExistence type="predicted"/>
<dbReference type="OrthoDB" id="5835829at2759"/>
<dbReference type="PANTHER" id="PTHR21015:SF22">
    <property type="entry name" value="GLYCOSYLTRANSFERASE"/>
    <property type="match status" value="1"/>
</dbReference>
<dbReference type="PANTHER" id="PTHR21015">
    <property type="entry name" value="UDP-N-ACETYLGLUCOSAMINE--N-ACETYLMURAMYL-(PENTAPEPTIDE) PYROPHOSPHORYL-UNDECAPRENOL N-ACETYLGLUCOSAMINE TRANSFERASE 1"/>
    <property type="match status" value="1"/>
</dbReference>
<keyword evidence="1" id="KW-0808">Transferase</keyword>
<dbReference type="SUPFAM" id="SSF53756">
    <property type="entry name" value="UDP-Glycosyltransferase/glycogen phosphorylase"/>
    <property type="match status" value="1"/>
</dbReference>
<reference evidence="2" key="1">
    <citation type="submission" date="2022-09" db="EMBL/GenBank/DDBJ databases">
        <title>Fusarium specimens isolated from Avocado Roots.</title>
        <authorList>
            <person name="Stajich J."/>
            <person name="Roper C."/>
            <person name="Heimlech-Rivalta G."/>
        </authorList>
    </citation>
    <scope>NUCLEOTIDE SEQUENCE</scope>
    <source>
        <strain evidence="2">CF00136</strain>
    </source>
</reference>
<organism evidence="2 3">
    <name type="scientific">Fusarium torreyae</name>
    <dbReference type="NCBI Taxonomy" id="1237075"/>
    <lineage>
        <taxon>Eukaryota</taxon>
        <taxon>Fungi</taxon>
        <taxon>Dikarya</taxon>
        <taxon>Ascomycota</taxon>
        <taxon>Pezizomycotina</taxon>
        <taxon>Sordariomycetes</taxon>
        <taxon>Hypocreomycetidae</taxon>
        <taxon>Hypocreales</taxon>
        <taxon>Nectriaceae</taxon>
        <taxon>Fusarium</taxon>
    </lineage>
</organism>
<dbReference type="Pfam" id="PF00201">
    <property type="entry name" value="UDPGT"/>
    <property type="match status" value="1"/>
</dbReference>
<dbReference type="CDD" id="cd03784">
    <property type="entry name" value="GT1_Gtf-like"/>
    <property type="match status" value="1"/>
</dbReference>
<keyword evidence="3" id="KW-1185">Reference proteome</keyword>
<sequence length="440" mass="48675">MPTKQNPWLLVCASPAAGHTNPMVNISRELVQRGYEVTFVAGEQFKESFINVGAKSLGIVPPYDEAIFVERRSVPAGIEQLQFDMRKLFLHTIETRKQVLYTTLEKMREQAPTREIVIVTESWYMGTLPLYFGAALPKGFSQRPRIVNIHAATYMVTSIDTAPFGLALPPDSSEQGRIQNQSLHQQMLNGPWKELIAEQGEILTALGAIDYKPAMLFDIWITSHDVTLQMCPPSLEYPRSDLHPKIKFVGALEPRPAQDATSLPNFWDEVTSGDRKVVVVTQGTVHENFNQLIIPTIEALARRDDLLVVAILGTKGATIEESVNIPSNAHVVDYLRYDTILAFASVFVTNAGYGGFIHGVVNGVPMVLGGGSEDKPEVANRGEFAGVAINLKTDSPSREQVAEAVEKVLTDPSFKNRAMEIKKENEGMKVMDRVEEAIAE</sequence>
<dbReference type="GO" id="GO:0008194">
    <property type="term" value="F:UDP-glycosyltransferase activity"/>
    <property type="evidence" value="ECO:0007669"/>
    <property type="project" value="InterPro"/>
</dbReference>
<evidence type="ECO:0000256" key="1">
    <source>
        <dbReference type="ARBA" id="ARBA00022679"/>
    </source>
</evidence>
<dbReference type="Gene3D" id="3.40.50.2000">
    <property type="entry name" value="Glycogen Phosphorylase B"/>
    <property type="match status" value="2"/>
</dbReference>
<comment type="caution">
    <text evidence="2">The sequence shown here is derived from an EMBL/GenBank/DDBJ whole genome shotgun (WGS) entry which is preliminary data.</text>
</comment>